<dbReference type="Proteomes" id="UP000282084">
    <property type="component" value="Unassembled WGS sequence"/>
</dbReference>
<comment type="caution">
    <text evidence="2">The sequence shown here is derived from an EMBL/GenBank/DDBJ whole genome shotgun (WGS) entry which is preliminary data.</text>
</comment>
<evidence type="ECO:0000259" key="1">
    <source>
        <dbReference type="SMART" id="SM00860"/>
    </source>
</evidence>
<reference evidence="2 3" key="1">
    <citation type="submission" date="2018-10" db="EMBL/GenBank/DDBJ databases">
        <title>Sequencing the genomes of 1000 actinobacteria strains.</title>
        <authorList>
            <person name="Klenk H.-P."/>
        </authorList>
    </citation>
    <scope>NUCLEOTIDE SEQUENCE [LARGE SCALE GENOMIC DNA]</scope>
    <source>
        <strain evidence="2 3">DSM 43800</strain>
    </source>
</reference>
<dbReference type="EMBL" id="RBXO01000001">
    <property type="protein sequence ID" value="RKT53659.1"/>
    <property type="molecule type" value="Genomic_DNA"/>
</dbReference>
<keyword evidence="3" id="KW-1185">Reference proteome</keyword>
<dbReference type="AlphaFoldDB" id="A0A495VWQ2"/>
<dbReference type="SMART" id="SM00860">
    <property type="entry name" value="SMI1_KNR4"/>
    <property type="match status" value="1"/>
</dbReference>
<organism evidence="2 3">
    <name type="scientific">Saccharothrix australiensis</name>
    <dbReference type="NCBI Taxonomy" id="2072"/>
    <lineage>
        <taxon>Bacteria</taxon>
        <taxon>Bacillati</taxon>
        <taxon>Actinomycetota</taxon>
        <taxon>Actinomycetes</taxon>
        <taxon>Pseudonocardiales</taxon>
        <taxon>Pseudonocardiaceae</taxon>
        <taxon>Saccharothrix</taxon>
    </lineage>
</organism>
<dbReference type="Gene3D" id="1.25.10.10">
    <property type="entry name" value="Leucine-rich Repeat Variant"/>
    <property type="match status" value="1"/>
</dbReference>
<evidence type="ECO:0000313" key="2">
    <source>
        <dbReference type="EMBL" id="RKT53659.1"/>
    </source>
</evidence>
<dbReference type="InterPro" id="IPR011989">
    <property type="entry name" value="ARM-like"/>
</dbReference>
<dbReference type="InterPro" id="IPR037883">
    <property type="entry name" value="Knr4/Smi1-like_sf"/>
</dbReference>
<evidence type="ECO:0000313" key="3">
    <source>
        <dbReference type="Proteomes" id="UP000282084"/>
    </source>
</evidence>
<dbReference type="InterPro" id="IPR018958">
    <property type="entry name" value="Knr4/Smi1-like_dom"/>
</dbReference>
<proteinExistence type="predicted"/>
<dbReference type="SUPFAM" id="SSF160631">
    <property type="entry name" value="SMI1/KNR4-like"/>
    <property type="match status" value="1"/>
</dbReference>
<feature type="domain" description="Knr4/Smi1-like" evidence="1">
    <location>
        <begin position="43"/>
        <end position="163"/>
    </location>
</feature>
<name>A0A495VWQ2_9PSEU</name>
<sequence length="304" mass="32170">MYGDGFSASVSVILGRLERLFAEPLLRPSGCVRASGGRRLGRPLSSARVEVFEDVHGVRLPAAYRTFLVEVGDGGVGPGYGLPPLSPWRSVELPGGLAEVEFGGRVHRAVRVADRGGTEATALLLDGVEAGSLVDFREKGVGAPPRLWPGGDFLSWYAAWLDTVRPVAAEPRSEAVLVGALGGSEAGQRAGAVFELGALPVLSDSTVERLRVLAVRDPSSAVRYQAVEFFGASGVAAVDTLVDAVGDVSRAVGRRALVHVMRLAGATTAWAEALERMRFTSDEVGIRMAEDLEQRRRSGVVLPD</sequence>
<protein>
    <recommendedName>
        <fullName evidence="1">Knr4/Smi1-like domain-containing protein</fullName>
    </recommendedName>
</protein>
<accession>A0A495VWQ2</accession>
<gene>
    <name evidence="2" type="ORF">C8E97_2236</name>
</gene>